<dbReference type="AlphaFoldDB" id="A0A422QVA3"/>
<dbReference type="Proteomes" id="UP000238137">
    <property type="component" value="Unassembled WGS sequence"/>
</dbReference>
<keyword evidence="3" id="KW-1185">Reference proteome</keyword>
<dbReference type="RefSeq" id="WP_106691858.1">
    <property type="nucleotide sequence ID" value="NZ_PXNQ02000008.1"/>
</dbReference>
<dbReference type="PANTHER" id="PTHR43190">
    <property type="entry name" value="N-ACETYL-D-GLUCOSAMINE KINASE"/>
    <property type="match status" value="1"/>
</dbReference>
<dbReference type="GO" id="GO:0016301">
    <property type="term" value="F:kinase activity"/>
    <property type="evidence" value="ECO:0007669"/>
    <property type="project" value="UniProtKB-KW"/>
</dbReference>
<dbReference type="EMBL" id="PXNQ02000008">
    <property type="protein sequence ID" value="RNF33888.1"/>
    <property type="molecule type" value="Genomic_DNA"/>
</dbReference>
<keyword evidence="2" id="KW-0808">Transferase</keyword>
<proteinExistence type="predicted"/>
<protein>
    <submittedName>
        <fullName evidence="2">Sugar kinase</fullName>
    </submittedName>
</protein>
<dbReference type="InterPro" id="IPR043129">
    <property type="entry name" value="ATPase_NBD"/>
</dbReference>
<evidence type="ECO:0000313" key="3">
    <source>
        <dbReference type="Proteomes" id="UP000238137"/>
    </source>
</evidence>
<gene>
    <name evidence="2" type="ORF">A7A09_013265</name>
</gene>
<dbReference type="InterPro" id="IPR052519">
    <property type="entry name" value="Euk-type_GlcNAc_Kinase"/>
</dbReference>
<evidence type="ECO:0000313" key="2">
    <source>
        <dbReference type="EMBL" id="RNF33888.1"/>
    </source>
</evidence>
<dbReference type="PANTHER" id="PTHR43190:SF3">
    <property type="entry name" value="N-ACETYL-D-GLUCOSAMINE KINASE"/>
    <property type="match status" value="1"/>
</dbReference>
<dbReference type="Pfam" id="PF01869">
    <property type="entry name" value="BcrAD_BadFG"/>
    <property type="match status" value="1"/>
</dbReference>
<dbReference type="OrthoDB" id="63487at2"/>
<accession>A0A422QVA3</accession>
<dbReference type="InterPro" id="IPR002731">
    <property type="entry name" value="ATPase_BadF"/>
</dbReference>
<name>A0A422QVA3_9RHOB</name>
<organism evidence="2 3">
    <name type="scientific">Paracoccus methylarcula</name>
    <dbReference type="NCBI Taxonomy" id="72022"/>
    <lineage>
        <taxon>Bacteria</taxon>
        <taxon>Pseudomonadati</taxon>
        <taxon>Pseudomonadota</taxon>
        <taxon>Alphaproteobacteria</taxon>
        <taxon>Rhodobacterales</taxon>
        <taxon>Paracoccaceae</taxon>
        <taxon>Paracoccus</taxon>
    </lineage>
</organism>
<dbReference type="Gene3D" id="3.30.420.40">
    <property type="match status" value="2"/>
</dbReference>
<feature type="domain" description="ATPase BadF/BadG/BcrA/BcrD type" evidence="1">
    <location>
        <begin position="6"/>
        <end position="274"/>
    </location>
</feature>
<reference evidence="2" key="1">
    <citation type="submission" date="2018-05" db="EMBL/GenBank/DDBJ databases">
        <title>Reclassification of Methylarcula marina and Methylarcula terricola as Paracoccus methylarcula sp.nov., comb.nov. and Paracoccus terricola comb.nov.</title>
        <authorList>
            <person name="Shmareva M.N."/>
            <person name="Doronina N.V."/>
            <person name="Vasilenko O.V."/>
            <person name="Tarlachkov S.V."/>
            <person name="Trotsenko Y.A."/>
        </authorList>
    </citation>
    <scope>NUCLEOTIDE SEQUENCE [LARGE SCALE GENOMIC DNA]</scope>
    <source>
        <strain evidence="2">VKM B-2159</strain>
    </source>
</reference>
<sequence>MADLYLGVDIGGTKTHLRATAPTDGERELILPTAEWRRHDWAKDAQALVRLGSRVADGRPIAAMAVGAHGCDDAQECAAFESALVALAGFPVRVVNDAELIPAAMGVHDGIGVVAGTGSIAVTRNPDGEMLVAGGWGWVIGDEGSASGLVREAARIASLYLDQGGTPDEPLVRLLCESLGIDRTVRLGSAISGSKSAASLGSHAAAVFDAAAAGSVLAQRAIDEGAAALVDLIARLIARGARARKVVAGGGVIRAQPPLADAFLRQISSRFSNRMTARILDGPPVAGACAIARRLRPDFSQSATEENP</sequence>
<keyword evidence="2" id="KW-0418">Kinase</keyword>
<dbReference type="SUPFAM" id="SSF53067">
    <property type="entry name" value="Actin-like ATPase domain"/>
    <property type="match status" value="2"/>
</dbReference>
<evidence type="ECO:0000259" key="1">
    <source>
        <dbReference type="Pfam" id="PF01869"/>
    </source>
</evidence>
<comment type="caution">
    <text evidence="2">The sequence shown here is derived from an EMBL/GenBank/DDBJ whole genome shotgun (WGS) entry which is preliminary data.</text>
</comment>